<keyword evidence="1" id="KW-0812">Transmembrane</keyword>
<gene>
    <name evidence="2" type="ORF">BCR33DRAFT_713860</name>
</gene>
<accession>A0A1Y2CR81</accession>
<dbReference type="AlphaFoldDB" id="A0A1Y2CR81"/>
<feature type="transmembrane region" description="Helical" evidence="1">
    <location>
        <begin position="147"/>
        <end position="166"/>
    </location>
</feature>
<dbReference type="OrthoDB" id="2141074at2759"/>
<proteinExistence type="predicted"/>
<keyword evidence="1" id="KW-1133">Transmembrane helix</keyword>
<organism evidence="2 3">
    <name type="scientific">Rhizoclosmatium globosum</name>
    <dbReference type="NCBI Taxonomy" id="329046"/>
    <lineage>
        <taxon>Eukaryota</taxon>
        <taxon>Fungi</taxon>
        <taxon>Fungi incertae sedis</taxon>
        <taxon>Chytridiomycota</taxon>
        <taxon>Chytridiomycota incertae sedis</taxon>
        <taxon>Chytridiomycetes</taxon>
        <taxon>Chytridiales</taxon>
        <taxon>Chytriomycetaceae</taxon>
        <taxon>Rhizoclosmatium</taxon>
    </lineage>
</organism>
<evidence type="ECO:0000313" key="3">
    <source>
        <dbReference type="Proteomes" id="UP000193642"/>
    </source>
</evidence>
<keyword evidence="3" id="KW-1185">Reference proteome</keyword>
<protein>
    <submittedName>
        <fullName evidence="2">Uncharacterized protein</fullName>
    </submittedName>
</protein>
<dbReference type="Proteomes" id="UP000193642">
    <property type="component" value="Unassembled WGS sequence"/>
</dbReference>
<feature type="transmembrane region" description="Helical" evidence="1">
    <location>
        <begin position="62"/>
        <end position="83"/>
    </location>
</feature>
<evidence type="ECO:0000256" key="1">
    <source>
        <dbReference type="SAM" id="Phobius"/>
    </source>
</evidence>
<feature type="transmembrane region" description="Helical" evidence="1">
    <location>
        <begin position="119"/>
        <end position="135"/>
    </location>
</feature>
<keyword evidence="1" id="KW-0472">Membrane</keyword>
<evidence type="ECO:0000313" key="2">
    <source>
        <dbReference type="EMBL" id="ORY49550.1"/>
    </source>
</evidence>
<reference evidence="2 3" key="1">
    <citation type="submission" date="2016-07" db="EMBL/GenBank/DDBJ databases">
        <title>Pervasive Adenine N6-methylation of Active Genes in Fungi.</title>
        <authorList>
            <consortium name="DOE Joint Genome Institute"/>
            <person name="Mondo S.J."/>
            <person name="Dannebaum R.O."/>
            <person name="Kuo R.C."/>
            <person name="Labutti K."/>
            <person name="Haridas S."/>
            <person name="Kuo A."/>
            <person name="Salamov A."/>
            <person name="Ahrendt S.R."/>
            <person name="Lipzen A."/>
            <person name="Sullivan W."/>
            <person name="Andreopoulos W.B."/>
            <person name="Clum A."/>
            <person name="Lindquist E."/>
            <person name="Daum C."/>
            <person name="Ramamoorthy G.K."/>
            <person name="Gryganskyi A."/>
            <person name="Culley D."/>
            <person name="Magnuson J.K."/>
            <person name="James T.Y."/>
            <person name="O'Malley M.A."/>
            <person name="Stajich J.E."/>
            <person name="Spatafora J.W."/>
            <person name="Visel A."/>
            <person name="Grigoriev I.V."/>
        </authorList>
    </citation>
    <scope>NUCLEOTIDE SEQUENCE [LARGE SCALE GENOMIC DNA]</scope>
    <source>
        <strain evidence="2 3">JEL800</strain>
    </source>
</reference>
<comment type="caution">
    <text evidence="2">The sequence shown here is derived from an EMBL/GenBank/DDBJ whole genome shotgun (WGS) entry which is preliminary data.</text>
</comment>
<feature type="transmembrane region" description="Helical" evidence="1">
    <location>
        <begin position="90"/>
        <end position="113"/>
    </location>
</feature>
<sequence>MPKFTVPSYSLFLVSGLIHTAIAATGLLLLRAPAAAQAVFGDLTVQDFILPGLSSKAGDLGFEMWFTAMLSFAGLPAILVYVYSPKDRKALLPIAIPMAIYHLFHLIVLFSSFVGDTPVLGPAQSALPVVIGNLLNELVKTYRIRLWIANALVHFVLYVWNVVWIIRVQETGGIPGMKLVKEKKE</sequence>
<dbReference type="EMBL" id="MCGO01000009">
    <property type="protein sequence ID" value="ORY49550.1"/>
    <property type="molecule type" value="Genomic_DNA"/>
</dbReference>
<name>A0A1Y2CR81_9FUNG</name>